<sequence>MNDLKVRLKAEIMSYFDECEVSIFAVAGANYYETLGRCIKGFCVLSNILDVFNRSRMRKTDVLRLCYQYCVCARWELLCAVNGSTDIKTSIINANSFCEKALSILCD</sequence>
<proteinExistence type="predicted"/>
<dbReference type="Proteomes" id="UP000788426">
    <property type="component" value="Unassembled WGS sequence"/>
</dbReference>
<accession>A0ABS6YE73</accession>
<evidence type="ECO:0000313" key="2">
    <source>
        <dbReference type="Proteomes" id="UP000788426"/>
    </source>
</evidence>
<name>A0ABS6YE73_9BACT</name>
<protein>
    <submittedName>
        <fullName evidence="1">Uncharacterized protein</fullName>
    </submittedName>
</protein>
<keyword evidence="2" id="KW-1185">Reference proteome</keyword>
<evidence type="ECO:0000313" key="1">
    <source>
        <dbReference type="EMBL" id="MBW4769024.1"/>
    </source>
</evidence>
<dbReference type="RefSeq" id="WP_219480438.1">
    <property type="nucleotide sequence ID" value="NZ_JAHXCT010000003.1"/>
</dbReference>
<organism evidence="1 2">
    <name type="scientific">Hoylesella nanceiensis</name>
    <dbReference type="NCBI Taxonomy" id="425941"/>
    <lineage>
        <taxon>Bacteria</taxon>
        <taxon>Pseudomonadati</taxon>
        <taxon>Bacteroidota</taxon>
        <taxon>Bacteroidia</taxon>
        <taxon>Bacteroidales</taxon>
        <taxon>Prevotellaceae</taxon>
        <taxon>Hoylesella</taxon>
    </lineage>
</organism>
<gene>
    <name evidence="1" type="ORF">KZO38_04525</name>
</gene>
<dbReference type="EMBL" id="JAHXCT010000003">
    <property type="protein sequence ID" value="MBW4769024.1"/>
    <property type="molecule type" value="Genomic_DNA"/>
</dbReference>
<comment type="caution">
    <text evidence="1">The sequence shown here is derived from an EMBL/GenBank/DDBJ whole genome shotgun (WGS) entry which is preliminary data.</text>
</comment>
<reference evidence="1 2" key="1">
    <citation type="submission" date="2021-07" db="EMBL/GenBank/DDBJ databases">
        <title>Genomic diversity and antimicrobial resistance of Prevotella spp. isolated from chronic lung disease airways.</title>
        <authorList>
            <person name="Webb K.A."/>
            <person name="Olagoke O.S."/>
            <person name="Baird T."/>
            <person name="Neill J."/>
            <person name="Pham A."/>
            <person name="Wells T.J."/>
            <person name="Ramsay K.A."/>
            <person name="Bell S.C."/>
            <person name="Sarovich D.S."/>
            <person name="Price E.P."/>
        </authorList>
    </citation>
    <scope>NUCLEOTIDE SEQUENCE [LARGE SCALE GENOMIC DNA]</scope>
    <source>
        <strain evidence="1 2">SCHI0011.S.12</strain>
    </source>
</reference>